<dbReference type="Proteomes" id="UP001524499">
    <property type="component" value="Unassembled WGS sequence"/>
</dbReference>
<proteinExistence type="predicted"/>
<evidence type="ECO:0008006" key="3">
    <source>
        <dbReference type="Google" id="ProtNLM"/>
    </source>
</evidence>
<keyword evidence="2" id="KW-1185">Reference proteome</keyword>
<protein>
    <recommendedName>
        <fullName evidence="3">DUF4238 domain-containing protein</fullName>
    </recommendedName>
</protein>
<dbReference type="RefSeq" id="WP_256603058.1">
    <property type="nucleotide sequence ID" value="NZ_JANIBJ010000025.1"/>
</dbReference>
<sequence>MQGVIKKQHILPRKSIERFYDGNRGDVSVVRLKEGKSFFAKADNKCFVARRKWDEQIEREASTIETAFQKLVTCICNGLKSFDESQLLIIEQFYCLLSQRSLAKDHVFDGINAVTDIHPSGYAVETKEKLERQGIFFGDDSQLDRAVRGLAQRLAISQANRVELRWGLIRSAIDTEFLVSDCYHRIKLVPVSPSIYLQRDRGSANLTKEKVAFLNTKIMSSASSFVFCRSLDKIEFLSNRSYTSA</sequence>
<gene>
    <name evidence="1" type="ORF">NP590_13660</name>
</gene>
<organism evidence="1 2">
    <name type="scientific">Methylomonas subterranea</name>
    <dbReference type="NCBI Taxonomy" id="2952225"/>
    <lineage>
        <taxon>Bacteria</taxon>
        <taxon>Pseudomonadati</taxon>
        <taxon>Pseudomonadota</taxon>
        <taxon>Gammaproteobacteria</taxon>
        <taxon>Methylococcales</taxon>
        <taxon>Methylococcaceae</taxon>
        <taxon>Methylomonas</taxon>
    </lineage>
</organism>
<name>A0ABT1TI61_9GAMM</name>
<reference evidence="1 2" key="1">
    <citation type="submission" date="2022-07" db="EMBL/GenBank/DDBJ databases">
        <title>Methylomonas rivi sp. nov., Methylomonas rosea sp. nov., Methylomonas aureus sp. nov. and Methylomonas subterranea sp. nov., four novel methanotrophs isolated from a freshwater creek and the deep terrestrial subsurface.</title>
        <authorList>
            <person name="Abin C."/>
            <person name="Sankaranarayanan K."/>
            <person name="Garner C."/>
            <person name="Sindelar R."/>
            <person name="Kotary K."/>
            <person name="Garner R."/>
            <person name="Barclay S."/>
            <person name="Lawson P."/>
            <person name="Krumholz L."/>
        </authorList>
    </citation>
    <scope>NUCLEOTIDE SEQUENCE [LARGE SCALE GENOMIC DNA]</scope>
    <source>
        <strain evidence="1 2">SURF-2</strain>
    </source>
</reference>
<evidence type="ECO:0000313" key="2">
    <source>
        <dbReference type="Proteomes" id="UP001524499"/>
    </source>
</evidence>
<evidence type="ECO:0000313" key="1">
    <source>
        <dbReference type="EMBL" id="MCQ8105157.1"/>
    </source>
</evidence>
<dbReference type="EMBL" id="JANIBJ010000025">
    <property type="protein sequence ID" value="MCQ8105157.1"/>
    <property type="molecule type" value="Genomic_DNA"/>
</dbReference>
<comment type="caution">
    <text evidence="1">The sequence shown here is derived from an EMBL/GenBank/DDBJ whole genome shotgun (WGS) entry which is preliminary data.</text>
</comment>
<accession>A0ABT1TI61</accession>